<dbReference type="AlphaFoldDB" id="A0A432W8A1"/>
<accession>A0A432W8A1</accession>
<feature type="transmembrane region" description="Helical" evidence="1">
    <location>
        <begin position="18"/>
        <end position="36"/>
    </location>
</feature>
<dbReference type="OrthoDB" id="7055616at2"/>
<evidence type="ECO:0000313" key="3">
    <source>
        <dbReference type="Proteomes" id="UP000288293"/>
    </source>
</evidence>
<keyword evidence="1" id="KW-1133">Transmembrane helix</keyword>
<dbReference type="Proteomes" id="UP000288293">
    <property type="component" value="Unassembled WGS sequence"/>
</dbReference>
<keyword evidence="1" id="KW-0472">Membrane</keyword>
<keyword evidence="1" id="KW-0812">Transmembrane</keyword>
<dbReference type="RefSeq" id="WP_126803094.1">
    <property type="nucleotide sequence ID" value="NZ_PIPL01000001.1"/>
</dbReference>
<feature type="transmembrane region" description="Helical" evidence="1">
    <location>
        <begin position="48"/>
        <end position="70"/>
    </location>
</feature>
<comment type="caution">
    <text evidence="2">The sequence shown here is derived from an EMBL/GenBank/DDBJ whole genome shotgun (WGS) entry which is preliminary data.</text>
</comment>
<reference evidence="2 3" key="1">
    <citation type="journal article" date="2011" name="Front. Microbiol.">
        <title>Genomic signatures of strain selection and enhancement in Bacillus atrophaeus var. globigii, a historical biowarfare simulant.</title>
        <authorList>
            <person name="Gibbons H.S."/>
            <person name="Broomall S.M."/>
            <person name="McNew L.A."/>
            <person name="Daligault H."/>
            <person name="Chapman C."/>
            <person name="Bruce D."/>
            <person name="Karavis M."/>
            <person name="Krepps M."/>
            <person name="McGregor P.A."/>
            <person name="Hong C."/>
            <person name="Park K.H."/>
            <person name="Akmal A."/>
            <person name="Feldman A."/>
            <person name="Lin J.S."/>
            <person name="Chang W.E."/>
            <person name="Higgs B.W."/>
            <person name="Demirev P."/>
            <person name="Lindquist J."/>
            <person name="Liem A."/>
            <person name="Fochler E."/>
            <person name="Read T.D."/>
            <person name="Tapia R."/>
            <person name="Johnson S."/>
            <person name="Bishop-Lilly K.A."/>
            <person name="Detter C."/>
            <person name="Han C."/>
            <person name="Sozhamannan S."/>
            <person name="Rosenzweig C.N."/>
            <person name="Skowronski E.W."/>
        </authorList>
    </citation>
    <scope>NUCLEOTIDE SEQUENCE [LARGE SCALE GENOMIC DNA]</scope>
    <source>
        <strain evidence="2 3">MLST1</strain>
    </source>
</reference>
<keyword evidence="3" id="KW-1185">Reference proteome</keyword>
<organism evidence="2 3">
    <name type="scientific">Aliidiomarina minuta</name>
    <dbReference type="NCBI Taxonomy" id="880057"/>
    <lineage>
        <taxon>Bacteria</taxon>
        <taxon>Pseudomonadati</taxon>
        <taxon>Pseudomonadota</taxon>
        <taxon>Gammaproteobacteria</taxon>
        <taxon>Alteromonadales</taxon>
        <taxon>Idiomarinaceae</taxon>
        <taxon>Aliidiomarina</taxon>
    </lineage>
</organism>
<dbReference type="EMBL" id="PIPL01000001">
    <property type="protein sequence ID" value="RUO26282.1"/>
    <property type="molecule type" value="Genomic_DNA"/>
</dbReference>
<evidence type="ECO:0000313" key="2">
    <source>
        <dbReference type="EMBL" id="RUO26282.1"/>
    </source>
</evidence>
<evidence type="ECO:0000256" key="1">
    <source>
        <dbReference type="SAM" id="Phobius"/>
    </source>
</evidence>
<proteinExistence type="predicted"/>
<sequence>MTVTQHLGIVFARPKLRVVLLIVVIVHALLGVAGIVNGAFDQFTSGVTIAYVADFVQFLLIQAAITFLYLNSSKNERTRYSLDTSFYLQFYAAEQNRWLWLDKRSGNNTGVSAKVGLNAQDMAEARRGVSGSNLLLSQSVLQYLPSELLSIADVKFELDDEWYELPWFVADHALDQTLRRFNALEKYDYNGLTLSLKAIQLVDEQLSLRFRKSNYYSYLATNMLPEAKLPGGLSYRDVLEPGPALHNPDVAVAENHVGLSCLMLTTDNYLLIPVRKKTTNVFKGQLSPSVSGAGNIPTCFDNAKNIYSPLAWLAQETIEELPFLQLPVTNLAAFPKEPQALREELASASFLGMSRELRRCGKPELFFSYQLPWDATHVRALQRGFEQSADAQLAHDSQDIQAIDLNENESYLLIPADSIFESLSTKTAGRPRETSIQLSLGDNKYVVSESLLVNLILLRHHNLV</sequence>
<name>A0A432W8A1_9GAMM</name>
<gene>
    <name evidence="2" type="ORF">CWE09_06085</name>
</gene>
<protein>
    <submittedName>
        <fullName evidence="2">Uncharacterized protein</fullName>
    </submittedName>
</protein>